<dbReference type="GO" id="GO:0005634">
    <property type="term" value="C:nucleus"/>
    <property type="evidence" value="ECO:0007669"/>
    <property type="project" value="UniProtKB-SubCell"/>
</dbReference>
<dbReference type="GO" id="GO:0008270">
    <property type="term" value="F:zinc ion binding"/>
    <property type="evidence" value="ECO:0007669"/>
    <property type="project" value="InterPro"/>
</dbReference>
<dbReference type="Pfam" id="PF04082">
    <property type="entry name" value="Fungal_trans"/>
    <property type="match status" value="1"/>
</dbReference>
<evidence type="ECO:0000256" key="6">
    <source>
        <dbReference type="ARBA" id="ARBA00023163"/>
    </source>
</evidence>
<comment type="subcellular location">
    <subcellularLocation>
        <location evidence="1">Nucleus</location>
    </subcellularLocation>
</comment>
<keyword evidence="7" id="KW-0539">Nucleus</keyword>
<keyword evidence="5" id="KW-0238">DNA-binding</keyword>
<dbReference type="CDD" id="cd12148">
    <property type="entry name" value="fungal_TF_MHR"/>
    <property type="match status" value="1"/>
</dbReference>
<evidence type="ECO:0000313" key="10">
    <source>
        <dbReference type="Proteomes" id="UP000443090"/>
    </source>
</evidence>
<dbReference type="InterPro" id="IPR052202">
    <property type="entry name" value="Yeast_MetPath_Reg"/>
</dbReference>
<dbReference type="GO" id="GO:0006351">
    <property type="term" value="P:DNA-templated transcription"/>
    <property type="evidence" value="ECO:0007669"/>
    <property type="project" value="InterPro"/>
</dbReference>
<dbReference type="SMART" id="SM00906">
    <property type="entry name" value="Fungal_trans"/>
    <property type="match status" value="1"/>
</dbReference>
<evidence type="ECO:0000256" key="5">
    <source>
        <dbReference type="ARBA" id="ARBA00023125"/>
    </source>
</evidence>
<evidence type="ECO:0000256" key="1">
    <source>
        <dbReference type="ARBA" id="ARBA00004123"/>
    </source>
</evidence>
<dbReference type="Proteomes" id="UP000443090">
    <property type="component" value="Unassembled WGS sequence"/>
</dbReference>
<evidence type="ECO:0000256" key="7">
    <source>
        <dbReference type="ARBA" id="ARBA00023242"/>
    </source>
</evidence>
<accession>A0A8H8S5K7</accession>
<keyword evidence="10" id="KW-1185">Reference proteome</keyword>
<evidence type="ECO:0000313" key="9">
    <source>
        <dbReference type="EMBL" id="TVY48416.1"/>
    </source>
</evidence>
<feature type="domain" description="Xylanolytic transcriptional activator regulatory" evidence="8">
    <location>
        <begin position="286"/>
        <end position="358"/>
    </location>
</feature>
<gene>
    <name evidence="9" type="primary">PPR1_1</name>
    <name evidence="9" type="ORF">LOCC1_G001563</name>
</gene>
<dbReference type="EMBL" id="QGMI01000048">
    <property type="protein sequence ID" value="TVY48416.1"/>
    <property type="molecule type" value="Genomic_DNA"/>
</dbReference>
<name>A0A8H8S5K7_9HELO</name>
<dbReference type="InterPro" id="IPR007219">
    <property type="entry name" value="XnlR_reg_dom"/>
</dbReference>
<evidence type="ECO:0000256" key="3">
    <source>
        <dbReference type="ARBA" id="ARBA00022833"/>
    </source>
</evidence>
<dbReference type="GO" id="GO:0045944">
    <property type="term" value="P:positive regulation of transcription by RNA polymerase II"/>
    <property type="evidence" value="ECO:0007669"/>
    <property type="project" value="TreeGrafter"/>
</dbReference>
<keyword evidence="4" id="KW-0805">Transcription regulation</keyword>
<dbReference type="OrthoDB" id="25921at2759"/>
<dbReference type="GO" id="GO:0000981">
    <property type="term" value="F:DNA-binding transcription factor activity, RNA polymerase II-specific"/>
    <property type="evidence" value="ECO:0007669"/>
    <property type="project" value="TreeGrafter"/>
</dbReference>
<reference evidence="9 10" key="1">
    <citation type="submission" date="2018-05" db="EMBL/GenBank/DDBJ databases">
        <title>Genome sequencing and assembly of the regulated plant pathogen Lachnellula willkommii and related sister species for the development of diagnostic species identification markers.</title>
        <authorList>
            <person name="Giroux E."/>
            <person name="Bilodeau G."/>
        </authorList>
    </citation>
    <scope>NUCLEOTIDE SEQUENCE [LARGE SCALE GENOMIC DNA]</scope>
    <source>
        <strain evidence="9 10">CBS 160.35</strain>
    </source>
</reference>
<dbReference type="PANTHER" id="PTHR47782:SF2">
    <property type="entry name" value="TRANSCRIPTION FACTOR, PUTATIVE (AFU_ORTHOLOGUE AFUA_4G12570)-RELATED"/>
    <property type="match status" value="1"/>
</dbReference>
<evidence type="ECO:0000256" key="4">
    <source>
        <dbReference type="ARBA" id="ARBA00023015"/>
    </source>
</evidence>
<keyword evidence="3" id="KW-0862">Zinc</keyword>
<organism evidence="9 10">
    <name type="scientific">Lachnellula occidentalis</name>
    <dbReference type="NCBI Taxonomy" id="215460"/>
    <lineage>
        <taxon>Eukaryota</taxon>
        <taxon>Fungi</taxon>
        <taxon>Dikarya</taxon>
        <taxon>Ascomycota</taxon>
        <taxon>Pezizomycotina</taxon>
        <taxon>Leotiomycetes</taxon>
        <taxon>Helotiales</taxon>
        <taxon>Lachnaceae</taxon>
        <taxon>Lachnellula</taxon>
    </lineage>
</organism>
<dbReference type="GO" id="GO:0043565">
    <property type="term" value="F:sequence-specific DNA binding"/>
    <property type="evidence" value="ECO:0007669"/>
    <property type="project" value="TreeGrafter"/>
</dbReference>
<comment type="caution">
    <text evidence="9">The sequence shown here is derived from an EMBL/GenBank/DDBJ whole genome shotgun (WGS) entry which is preliminary data.</text>
</comment>
<evidence type="ECO:0000256" key="2">
    <source>
        <dbReference type="ARBA" id="ARBA00022723"/>
    </source>
</evidence>
<keyword evidence="2" id="KW-0479">Metal-binding</keyword>
<sequence>MPPRSHRRSTKVCTRCRQRKTKVSTNGCRPRPLPIHAYAYTNCIVRLQIPRILVTSLEARVAELEAQVLHFRGAPQNVPHSMASKIAQATISFDLPKAGSFLHSKVSSALFFRPSCPPLAVVRERGREEPKSPIGEHLPGQRKRPYSGNLINLKSVPHSAITRMISNYADTHLPQYPCITESMLEDIVRRTQDDELGDTNSILIYGIPANSGLGHFEYFILFIALAISAMTLTWKAEDQARDASASFYESALKHLQALEGQSEIQALQISLLLAHYAQMCPERADNWTCIANAVRIVLSLGLYRESPEGLDLEQVRLRSVLFWVTYGMERSLCTNLRLPLSFPEELVTNKYQLSSHEQPFSQLAAGDIAKNSSAHHIYRYRGLETEVHRVLHLEENIHRFGSASVADWIVDITGRLVSWYKEAQGYTEYNMLEFKHVQFYHLRARIHRPTPRLRTRDFEDRHIVLESCMELIEDYLGQDRRRRLFYPWHGVHILFETAVIALEASWSSRDYQPLRDLAVQLLETSIPQCLQLLTRIGQRWNEATLCAQSLTPLLQKVSCAFTAGESLSIYDENSITEEIHGLLFSEPSLTWDHAPHTHYDFALDNDLFFDNASGDDTVLLQWAAEWEIVPSELL</sequence>
<keyword evidence="6" id="KW-0804">Transcription</keyword>
<protein>
    <submittedName>
        <fullName evidence="9">Pyrimidine pathway regulatory protein</fullName>
    </submittedName>
</protein>
<dbReference type="AlphaFoldDB" id="A0A8H8S5K7"/>
<evidence type="ECO:0000259" key="8">
    <source>
        <dbReference type="SMART" id="SM00906"/>
    </source>
</evidence>
<dbReference type="PANTHER" id="PTHR47782">
    <property type="entry name" value="ZN(II)2CYS6 TRANSCRIPTION FACTOR (EUROFUNG)-RELATED"/>
    <property type="match status" value="1"/>
</dbReference>
<proteinExistence type="predicted"/>